<dbReference type="GO" id="GO:0005737">
    <property type="term" value="C:cytoplasm"/>
    <property type="evidence" value="ECO:0007669"/>
    <property type="project" value="UniProtKB-SubCell"/>
</dbReference>
<name>A0A918A7Q4_9ACTN</name>
<dbReference type="PANTHER" id="PTHR33164:SF5">
    <property type="entry name" value="ORGANIC HYDROPEROXIDE RESISTANCE TRANSCRIPTIONAL REGULATOR"/>
    <property type="match status" value="1"/>
</dbReference>
<keyword evidence="8" id="KW-1185">Reference proteome</keyword>
<dbReference type="Gene3D" id="1.10.10.10">
    <property type="entry name" value="Winged helix-like DNA-binding domain superfamily/Winged helix DNA-binding domain"/>
    <property type="match status" value="1"/>
</dbReference>
<dbReference type="Proteomes" id="UP000660745">
    <property type="component" value="Unassembled WGS sequence"/>
</dbReference>
<dbReference type="GO" id="GO:0006950">
    <property type="term" value="P:response to stress"/>
    <property type="evidence" value="ECO:0007669"/>
    <property type="project" value="TreeGrafter"/>
</dbReference>
<evidence type="ECO:0000256" key="5">
    <source>
        <dbReference type="ARBA" id="ARBA00023163"/>
    </source>
</evidence>
<dbReference type="SMART" id="SM00347">
    <property type="entry name" value="HTH_MARR"/>
    <property type="match status" value="1"/>
</dbReference>
<dbReference type="GO" id="GO:0003700">
    <property type="term" value="F:DNA-binding transcription factor activity"/>
    <property type="evidence" value="ECO:0007669"/>
    <property type="project" value="InterPro"/>
</dbReference>
<dbReference type="Pfam" id="PF22381">
    <property type="entry name" value="Staph_reg_Sar_Rot"/>
    <property type="match status" value="1"/>
</dbReference>
<gene>
    <name evidence="7" type="ORF">GCM10012278_35370</name>
</gene>
<sequence length="152" mass="17224">MRPDTEDDIGPLSPMPCFDLYAASRSVTAVYRPLLEPLGLTYPQYLVMVVLWQHEESTVREILRELQLDYNTVSPLLKRLETRGLLVRRRRTDDERSVTVALTDEGRDLRERTRHIPDVIGAAMGIDGPTVIKLREILRTITASATAHAAKT</sequence>
<dbReference type="PROSITE" id="PS50995">
    <property type="entry name" value="HTH_MARR_2"/>
    <property type="match status" value="1"/>
</dbReference>
<dbReference type="InterPro" id="IPR036388">
    <property type="entry name" value="WH-like_DNA-bd_sf"/>
</dbReference>
<evidence type="ECO:0000313" key="8">
    <source>
        <dbReference type="Proteomes" id="UP000660745"/>
    </source>
</evidence>
<keyword evidence="3" id="KW-0805">Transcription regulation</keyword>
<proteinExistence type="predicted"/>
<reference evidence="7" key="1">
    <citation type="journal article" date="2014" name="Int. J. Syst. Evol. Microbiol.">
        <title>Complete genome sequence of Corynebacterium casei LMG S-19264T (=DSM 44701T), isolated from a smear-ripened cheese.</title>
        <authorList>
            <consortium name="US DOE Joint Genome Institute (JGI-PGF)"/>
            <person name="Walter F."/>
            <person name="Albersmeier A."/>
            <person name="Kalinowski J."/>
            <person name="Ruckert C."/>
        </authorList>
    </citation>
    <scope>NUCLEOTIDE SEQUENCE</scope>
    <source>
        <strain evidence="7">CGMCC 4.7430</strain>
    </source>
</reference>
<evidence type="ECO:0000313" key="7">
    <source>
        <dbReference type="EMBL" id="GGP07470.1"/>
    </source>
</evidence>
<dbReference type="AlphaFoldDB" id="A0A918A7Q4"/>
<evidence type="ECO:0000256" key="4">
    <source>
        <dbReference type="ARBA" id="ARBA00023125"/>
    </source>
</evidence>
<organism evidence="7 8">
    <name type="scientific">Nonomuraea glycinis</name>
    <dbReference type="NCBI Taxonomy" id="2047744"/>
    <lineage>
        <taxon>Bacteria</taxon>
        <taxon>Bacillati</taxon>
        <taxon>Actinomycetota</taxon>
        <taxon>Actinomycetes</taxon>
        <taxon>Streptosporangiales</taxon>
        <taxon>Streptosporangiaceae</taxon>
        <taxon>Nonomuraea</taxon>
    </lineage>
</organism>
<dbReference type="InterPro" id="IPR039422">
    <property type="entry name" value="MarR/SlyA-like"/>
</dbReference>
<comment type="subcellular location">
    <subcellularLocation>
        <location evidence="1">Cytoplasm</location>
    </subcellularLocation>
</comment>
<keyword evidence="5" id="KW-0804">Transcription</keyword>
<comment type="caution">
    <text evidence="7">The sequence shown here is derived from an EMBL/GenBank/DDBJ whole genome shotgun (WGS) entry which is preliminary data.</text>
</comment>
<evidence type="ECO:0000256" key="3">
    <source>
        <dbReference type="ARBA" id="ARBA00023015"/>
    </source>
</evidence>
<dbReference type="RefSeq" id="WP_189139703.1">
    <property type="nucleotide sequence ID" value="NZ_BMNK01000005.1"/>
</dbReference>
<dbReference type="PANTHER" id="PTHR33164">
    <property type="entry name" value="TRANSCRIPTIONAL REGULATOR, MARR FAMILY"/>
    <property type="match status" value="1"/>
</dbReference>
<dbReference type="InterPro" id="IPR055166">
    <property type="entry name" value="Transc_reg_Sar_Rot_HTH"/>
</dbReference>
<evidence type="ECO:0000256" key="2">
    <source>
        <dbReference type="ARBA" id="ARBA00022490"/>
    </source>
</evidence>
<evidence type="ECO:0000256" key="1">
    <source>
        <dbReference type="ARBA" id="ARBA00004496"/>
    </source>
</evidence>
<dbReference type="GO" id="GO:0003677">
    <property type="term" value="F:DNA binding"/>
    <property type="evidence" value="ECO:0007669"/>
    <property type="project" value="UniProtKB-KW"/>
</dbReference>
<protein>
    <submittedName>
        <fullName evidence="7">MarR family transcriptional regulator</fullName>
    </submittedName>
</protein>
<keyword evidence="4" id="KW-0238">DNA-binding</keyword>
<accession>A0A918A7Q4</accession>
<reference evidence="7" key="2">
    <citation type="submission" date="2020-09" db="EMBL/GenBank/DDBJ databases">
        <authorList>
            <person name="Sun Q."/>
            <person name="Zhou Y."/>
        </authorList>
    </citation>
    <scope>NUCLEOTIDE SEQUENCE</scope>
    <source>
        <strain evidence="7">CGMCC 4.7430</strain>
    </source>
</reference>
<dbReference type="InterPro" id="IPR036390">
    <property type="entry name" value="WH_DNA-bd_sf"/>
</dbReference>
<keyword evidence="2" id="KW-0963">Cytoplasm</keyword>
<dbReference type="PRINTS" id="PR00598">
    <property type="entry name" value="HTHMARR"/>
</dbReference>
<dbReference type="EMBL" id="BMNK01000005">
    <property type="protein sequence ID" value="GGP07470.1"/>
    <property type="molecule type" value="Genomic_DNA"/>
</dbReference>
<dbReference type="SUPFAM" id="SSF46785">
    <property type="entry name" value="Winged helix' DNA-binding domain"/>
    <property type="match status" value="1"/>
</dbReference>
<dbReference type="InterPro" id="IPR000835">
    <property type="entry name" value="HTH_MarR-typ"/>
</dbReference>
<evidence type="ECO:0000259" key="6">
    <source>
        <dbReference type="PROSITE" id="PS50995"/>
    </source>
</evidence>
<feature type="domain" description="HTH marR-type" evidence="6">
    <location>
        <begin position="13"/>
        <end position="143"/>
    </location>
</feature>